<dbReference type="PROSITE" id="PS51257">
    <property type="entry name" value="PROKAR_LIPOPROTEIN"/>
    <property type="match status" value="1"/>
</dbReference>
<evidence type="ECO:0000313" key="2">
    <source>
        <dbReference type="EMBL" id="HJA99447.1"/>
    </source>
</evidence>
<organism evidence="2 3">
    <name type="scientific">Candidatus Alistipes avicola</name>
    <dbReference type="NCBI Taxonomy" id="2838432"/>
    <lineage>
        <taxon>Bacteria</taxon>
        <taxon>Pseudomonadati</taxon>
        <taxon>Bacteroidota</taxon>
        <taxon>Bacteroidia</taxon>
        <taxon>Bacteroidales</taxon>
        <taxon>Rikenellaceae</taxon>
        <taxon>Alistipes</taxon>
    </lineage>
</organism>
<proteinExistence type="predicted"/>
<reference evidence="2" key="2">
    <citation type="submission" date="2021-04" db="EMBL/GenBank/DDBJ databases">
        <authorList>
            <person name="Gilroy R."/>
        </authorList>
    </citation>
    <scope>NUCLEOTIDE SEQUENCE</scope>
    <source>
        <strain evidence="2">CHK169-11906</strain>
    </source>
</reference>
<feature type="chain" id="PRO_5039439297" description="SusE outer membrane protein domain-containing protein" evidence="1">
    <location>
        <begin position="25"/>
        <end position="78"/>
    </location>
</feature>
<keyword evidence="1" id="KW-0732">Signal</keyword>
<accession>A0A9D2L559</accession>
<sequence length="78" mass="8882">MKKFFRTMIWVMLSIAAWTFVSCSEDNSTEVSSGLEAPEIIQSEEISDNPITLAFSWEIVENAVSYSYQLDVIQGIRK</sequence>
<evidence type="ECO:0000256" key="1">
    <source>
        <dbReference type="SAM" id="SignalP"/>
    </source>
</evidence>
<dbReference type="Proteomes" id="UP000824259">
    <property type="component" value="Unassembled WGS sequence"/>
</dbReference>
<feature type="signal peptide" evidence="1">
    <location>
        <begin position="1"/>
        <end position="24"/>
    </location>
</feature>
<protein>
    <recommendedName>
        <fullName evidence="4">SusE outer membrane protein domain-containing protein</fullName>
    </recommendedName>
</protein>
<evidence type="ECO:0000313" key="3">
    <source>
        <dbReference type="Proteomes" id="UP000824259"/>
    </source>
</evidence>
<gene>
    <name evidence="2" type="ORF">H9779_07620</name>
</gene>
<evidence type="ECO:0008006" key="4">
    <source>
        <dbReference type="Google" id="ProtNLM"/>
    </source>
</evidence>
<dbReference type="EMBL" id="DWYR01000025">
    <property type="protein sequence ID" value="HJA99447.1"/>
    <property type="molecule type" value="Genomic_DNA"/>
</dbReference>
<comment type="caution">
    <text evidence="2">The sequence shown here is derived from an EMBL/GenBank/DDBJ whole genome shotgun (WGS) entry which is preliminary data.</text>
</comment>
<reference evidence="2" key="1">
    <citation type="journal article" date="2021" name="PeerJ">
        <title>Extensive microbial diversity within the chicken gut microbiome revealed by metagenomics and culture.</title>
        <authorList>
            <person name="Gilroy R."/>
            <person name="Ravi A."/>
            <person name="Getino M."/>
            <person name="Pursley I."/>
            <person name="Horton D.L."/>
            <person name="Alikhan N.F."/>
            <person name="Baker D."/>
            <person name="Gharbi K."/>
            <person name="Hall N."/>
            <person name="Watson M."/>
            <person name="Adriaenssens E.M."/>
            <person name="Foster-Nyarko E."/>
            <person name="Jarju S."/>
            <person name="Secka A."/>
            <person name="Antonio M."/>
            <person name="Oren A."/>
            <person name="Chaudhuri R.R."/>
            <person name="La Ragione R."/>
            <person name="Hildebrand F."/>
            <person name="Pallen M.J."/>
        </authorList>
    </citation>
    <scope>NUCLEOTIDE SEQUENCE</scope>
    <source>
        <strain evidence="2">CHK169-11906</strain>
    </source>
</reference>
<name>A0A9D2L559_9BACT</name>
<dbReference type="AlphaFoldDB" id="A0A9D2L559"/>